<proteinExistence type="inferred from homology"/>
<feature type="domain" description="Ferritin/DPS" evidence="3">
    <location>
        <begin position="21"/>
        <end position="157"/>
    </location>
</feature>
<dbReference type="GO" id="GO:0008199">
    <property type="term" value="F:ferric iron binding"/>
    <property type="evidence" value="ECO:0007669"/>
    <property type="project" value="InterPro"/>
</dbReference>
<evidence type="ECO:0000256" key="1">
    <source>
        <dbReference type="ARBA" id="ARBA00009497"/>
    </source>
</evidence>
<dbReference type="InterPro" id="IPR008331">
    <property type="entry name" value="Ferritin_DPS_dom"/>
</dbReference>
<dbReference type="EMBL" id="JAUHGG010000003">
    <property type="protein sequence ID" value="MDS1821018.1"/>
    <property type="molecule type" value="Genomic_DNA"/>
</dbReference>
<gene>
    <name evidence="4" type="ORF">QX249_10140</name>
</gene>
<dbReference type="Pfam" id="PF00210">
    <property type="entry name" value="Ferritin"/>
    <property type="match status" value="1"/>
</dbReference>
<evidence type="ECO:0000313" key="5">
    <source>
        <dbReference type="Proteomes" id="UP001253193"/>
    </source>
</evidence>
<dbReference type="Gene3D" id="1.20.1260.10">
    <property type="match status" value="1"/>
</dbReference>
<dbReference type="SUPFAM" id="SSF47240">
    <property type="entry name" value="Ferritin-like"/>
    <property type="match status" value="1"/>
</dbReference>
<dbReference type="InterPro" id="IPR009078">
    <property type="entry name" value="Ferritin-like_SF"/>
</dbReference>
<reference evidence="4" key="1">
    <citation type="submission" date="2023-06" db="EMBL/GenBank/DDBJ databases">
        <title>Genomic Diversity of Vibrio spp. and Metagenomic Analysis of Pathogens in Florida Gulf Coastal Waters Following Hurricane Ian.</title>
        <authorList>
            <person name="Brumfield K.D."/>
        </authorList>
    </citation>
    <scope>NUCLEOTIDE SEQUENCE</scope>
    <source>
        <strain evidence="4">WBS2B-138</strain>
    </source>
</reference>
<evidence type="ECO:0000256" key="2">
    <source>
        <dbReference type="RuleBase" id="RU003875"/>
    </source>
</evidence>
<dbReference type="PANTHER" id="PTHR42932:SF1">
    <property type="entry name" value="GENERAL STRESS PROTEIN 20U"/>
    <property type="match status" value="1"/>
</dbReference>
<dbReference type="CDD" id="cd01043">
    <property type="entry name" value="DPS"/>
    <property type="match status" value="1"/>
</dbReference>
<dbReference type="InterPro" id="IPR023188">
    <property type="entry name" value="DPS_DNA-bd_CS"/>
</dbReference>
<dbReference type="PROSITE" id="PS00819">
    <property type="entry name" value="DPS_2"/>
    <property type="match status" value="1"/>
</dbReference>
<dbReference type="PANTHER" id="PTHR42932">
    <property type="entry name" value="GENERAL STRESS PROTEIN 20U"/>
    <property type="match status" value="1"/>
</dbReference>
<dbReference type="AlphaFoldDB" id="A0AAW8PZG4"/>
<dbReference type="PIRSF" id="PIRSF005900">
    <property type="entry name" value="Dps"/>
    <property type="match status" value="1"/>
</dbReference>
<dbReference type="Proteomes" id="UP001253193">
    <property type="component" value="Unassembled WGS sequence"/>
</dbReference>
<dbReference type="RefSeq" id="WP_311019814.1">
    <property type="nucleotide sequence ID" value="NZ_JAUHGG010000003.1"/>
</dbReference>
<dbReference type="InterPro" id="IPR012347">
    <property type="entry name" value="Ferritin-like"/>
</dbReference>
<evidence type="ECO:0000313" key="4">
    <source>
        <dbReference type="EMBL" id="MDS1821018.1"/>
    </source>
</evidence>
<evidence type="ECO:0000259" key="3">
    <source>
        <dbReference type="Pfam" id="PF00210"/>
    </source>
</evidence>
<comment type="similarity">
    <text evidence="1 2">Belongs to the Dps family.</text>
</comment>
<name>A0AAW8PZG4_VIBPH</name>
<sequence length="159" mass="18204">MSLIKLNSIGLDKAKSEKLAEMLNELLSDYQVFYMNTRGYHWNVKGSDFFEMHAKYEEIYTALLAQIDEIAERVLTLGHTPLHSYTQYLLSPIKEHLNATSSKECTEGLLSGFKLIIERERAILELASDAGDEGTSALMSDYIREQEKLIWMLNASLHR</sequence>
<dbReference type="GO" id="GO:0016722">
    <property type="term" value="F:oxidoreductase activity, acting on metal ions"/>
    <property type="evidence" value="ECO:0007669"/>
    <property type="project" value="InterPro"/>
</dbReference>
<comment type="caution">
    <text evidence="4">The sequence shown here is derived from an EMBL/GenBank/DDBJ whole genome shotgun (WGS) entry which is preliminary data.</text>
</comment>
<dbReference type="PRINTS" id="PR01346">
    <property type="entry name" value="HELNAPAPROT"/>
</dbReference>
<protein>
    <submittedName>
        <fullName evidence="4">Dps family protein</fullName>
    </submittedName>
</protein>
<accession>A0AAW8PZG4</accession>
<organism evidence="4 5">
    <name type="scientific">Vibrio parahaemolyticus</name>
    <dbReference type="NCBI Taxonomy" id="670"/>
    <lineage>
        <taxon>Bacteria</taxon>
        <taxon>Pseudomonadati</taxon>
        <taxon>Pseudomonadota</taxon>
        <taxon>Gammaproteobacteria</taxon>
        <taxon>Vibrionales</taxon>
        <taxon>Vibrionaceae</taxon>
        <taxon>Vibrio</taxon>
    </lineage>
</organism>
<dbReference type="InterPro" id="IPR002177">
    <property type="entry name" value="DPS_DNA-bd"/>
</dbReference>